<dbReference type="InterPro" id="IPR010540">
    <property type="entry name" value="CmpB_TMEM229"/>
</dbReference>
<feature type="transmembrane region" description="Helical" evidence="1">
    <location>
        <begin position="105"/>
        <end position="129"/>
    </location>
</feature>
<dbReference type="AlphaFoldDB" id="G5ICB9"/>
<keyword evidence="1" id="KW-1133">Transmembrane helix</keyword>
<sequence length="187" mass="21370">MSMSIYHMINWFFVFSLLGYLLECVVLTYENKTPVINRGFGHGPFCIIYGFGALGAVALLTPLADNPMKLYVASMAMATTMELVTAFMMVRLFGSFWWDYSKKPLNYRGIICLESSLAWGLLGIIFFRFLNGFVHHLVGYVPENLGKKMAVGLVVFYLVDFAYTVREQMRESEDEEAETMIGRLKLY</sequence>
<evidence type="ECO:0000313" key="2">
    <source>
        <dbReference type="EMBL" id="EHI60856.1"/>
    </source>
</evidence>
<name>G5ICB9_9FIRM</name>
<dbReference type="Pfam" id="PF06541">
    <property type="entry name" value="ABC_trans_CmpB"/>
    <property type="match status" value="1"/>
</dbReference>
<keyword evidence="1" id="KW-0812">Transmembrane</keyword>
<keyword evidence="3" id="KW-1185">Reference proteome</keyword>
<dbReference type="Proteomes" id="UP000005384">
    <property type="component" value="Unassembled WGS sequence"/>
</dbReference>
<feature type="transmembrane region" description="Helical" evidence="1">
    <location>
        <begin position="41"/>
        <end position="64"/>
    </location>
</feature>
<dbReference type="HOGENOM" id="CLU_055257_4_2_9"/>
<reference evidence="2 3" key="1">
    <citation type="submission" date="2011-08" db="EMBL/GenBank/DDBJ databases">
        <title>The Genome Sequence of Clostridium hathewayi WAL-18680.</title>
        <authorList>
            <consortium name="The Broad Institute Genome Sequencing Platform"/>
            <person name="Earl A."/>
            <person name="Ward D."/>
            <person name="Feldgarden M."/>
            <person name="Gevers D."/>
            <person name="Finegold S.M."/>
            <person name="Summanen P.H."/>
            <person name="Molitoris D.R."/>
            <person name="Song M."/>
            <person name="Daigneault M."/>
            <person name="Allen-Vercoe E."/>
            <person name="Young S.K."/>
            <person name="Zeng Q."/>
            <person name="Gargeya S."/>
            <person name="Fitzgerald M."/>
            <person name="Haas B."/>
            <person name="Abouelleil A."/>
            <person name="Alvarado L."/>
            <person name="Arachchi H.M."/>
            <person name="Berlin A."/>
            <person name="Brown A."/>
            <person name="Chapman S.B."/>
            <person name="Chen Z."/>
            <person name="Dunbar C."/>
            <person name="Freedman E."/>
            <person name="Gearin G."/>
            <person name="Gellesch M."/>
            <person name="Goldberg J."/>
            <person name="Griggs A."/>
            <person name="Gujja S."/>
            <person name="Heiman D."/>
            <person name="Howarth C."/>
            <person name="Larson L."/>
            <person name="Lui A."/>
            <person name="MacDonald P.J.P."/>
            <person name="Montmayeur A."/>
            <person name="Murphy C."/>
            <person name="Neiman D."/>
            <person name="Pearson M."/>
            <person name="Priest M."/>
            <person name="Roberts A."/>
            <person name="Saif S."/>
            <person name="Shea T."/>
            <person name="Shenoy N."/>
            <person name="Sisk P."/>
            <person name="Stolte C."/>
            <person name="Sykes S."/>
            <person name="Wortman J."/>
            <person name="Nusbaum C."/>
            <person name="Birren B."/>
        </authorList>
    </citation>
    <scope>NUCLEOTIDE SEQUENCE [LARGE SCALE GENOMIC DNA]</scope>
    <source>
        <strain evidence="2 3">WAL-18680</strain>
    </source>
</reference>
<proteinExistence type="predicted"/>
<protein>
    <recommendedName>
        <fullName evidence="4">ABC transporter permease</fullName>
    </recommendedName>
</protein>
<feature type="transmembrane region" description="Helical" evidence="1">
    <location>
        <begin position="6"/>
        <end position="29"/>
    </location>
</feature>
<dbReference type="EMBL" id="ADLN01000010">
    <property type="protein sequence ID" value="EHI60856.1"/>
    <property type="molecule type" value="Genomic_DNA"/>
</dbReference>
<keyword evidence="1" id="KW-0472">Membrane</keyword>
<evidence type="ECO:0008006" key="4">
    <source>
        <dbReference type="Google" id="ProtNLM"/>
    </source>
</evidence>
<feature type="transmembrane region" description="Helical" evidence="1">
    <location>
        <begin position="70"/>
        <end position="93"/>
    </location>
</feature>
<comment type="caution">
    <text evidence="2">The sequence shown here is derived from an EMBL/GenBank/DDBJ whole genome shotgun (WGS) entry which is preliminary data.</text>
</comment>
<evidence type="ECO:0000313" key="3">
    <source>
        <dbReference type="Proteomes" id="UP000005384"/>
    </source>
</evidence>
<evidence type="ECO:0000256" key="1">
    <source>
        <dbReference type="SAM" id="Phobius"/>
    </source>
</evidence>
<gene>
    <name evidence="2" type="ORF">HMPREF9473_01146</name>
</gene>
<accession>G5ICB9</accession>
<dbReference type="PATRIC" id="fig|742737.3.peg.1151"/>
<organism evidence="2 3">
    <name type="scientific">Hungatella hathewayi WAL-18680</name>
    <dbReference type="NCBI Taxonomy" id="742737"/>
    <lineage>
        <taxon>Bacteria</taxon>
        <taxon>Bacillati</taxon>
        <taxon>Bacillota</taxon>
        <taxon>Clostridia</taxon>
        <taxon>Lachnospirales</taxon>
        <taxon>Lachnospiraceae</taxon>
        <taxon>Hungatella</taxon>
    </lineage>
</organism>